<accession>A0AAX4AL42</accession>
<keyword evidence="1" id="KW-0812">Transmembrane</keyword>
<evidence type="ECO:0000313" key="3">
    <source>
        <dbReference type="Proteomes" id="UP001254658"/>
    </source>
</evidence>
<feature type="transmembrane region" description="Helical" evidence="1">
    <location>
        <begin position="57"/>
        <end position="79"/>
    </location>
</feature>
<feature type="transmembrane region" description="Helical" evidence="1">
    <location>
        <begin position="91"/>
        <end position="112"/>
    </location>
</feature>
<feature type="transmembrane region" description="Helical" evidence="1">
    <location>
        <begin position="207"/>
        <end position="229"/>
    </location>
</feature>
<name>A0AAX4AL42_LACLC</name>
<dbReference type="AlphaFoldDB" id="A0AAX4AL42"/>
<evidence type="ECO:0000256" key="1">
    <source>
        <dbReference type="SAM" id="Phobius"/>
    </source>
</evidence>
<proteinExistence type="predicted"/>
<protein>
    <submittedName>
        <fullName evidence="2">Uncharacterized protein</fullName>
    </submittedName>
</protein>
<reference evidence="2" key="1">
    <citation type="journal article" date="2022" name="Microbiol. Spectr.">
        <title>Optimizing Conditions in the Acid Tolerance Test for Potential Probiotics Using Response Surface Methodology.</title>
        <authorList>
            <person name="Ko H.I."/>
            <person name="Jeong C.H."/>
            <person name="Hong S.W."/>
            <person name="Eun J.B."/>
            <person name="Kim T.W."/>
        </authorList>
    </citation>
    <scope>NUCLEOTIDE SEQUENCE</scope>
    <source>
        <strain evidence="2">KCKM 0438</strain>
    </source>
</reference>
<evidence type="ECO:0000313" key="2">
    <source>
        <dbReference type="EMBL" id="WMX71865.1"/>
    </source>
</evidence>
<keyword evidence="1" id="KW-1133">Transmembrane helix</keyword>
<dbReference type="RefSeq" id="WP_043735614.1">
    <property type="nucleotide sequence ID" value="NZ_CP070856.1"/>
</dbReference>
<keyword evidence="1" id="KW-0472">Membrane</keyword>
<dbReference type="Proteomes" id="UP001254658">
    <property type="component" value="Chromosome"/>
</dbReference>
<gene>
    <name evidence="2" type="ORF">RF668_06320</name>
</gene>
<reference evidence="2" key="2">
    <citation type="submission" date="2023-09" db="EMBL/GenBank/DDBJ databases">
        <authorList>
            <person name="Kim T.W."/>
        </authorList>
    </citation>
    <scope>NUCLEOTIDE SEQUENCE</scope>
    <source>
        <strain evidence="2">KCKM 0438</strain>
    </source>
</reference>
<dbReference type="EMBL" id="CP133787">
    <property type="protein sequence ID" value="WMX71865.1"/>
    <property type="molecule type" value="Genomic_DNA"/>
</dbReference>
<organism evidence="2 3">
    <name type="scientific">Lactococcus lactis subsp. cremoris</name>
    <name type="common">Streptococcus cremoris</name>
    <dbReference type="NCBI Taxonomy" id="1359"/>
    <lineage>
        <taxon>Bacteria</taxon>
        <taxon>Bacillati</taxon>
        <taxon>Bacillota</taxon>
        <taxon>Bacilli</taxon>
        <taxon>Lactobacillales</taxon>
        <taxon>Streptococcaceae</taxon>
        <taxon>Lactococcus</taxon>
    </lineage>
</organism>
<sequence length="262" mass="30470">MWKRIKNVNFEEVNLLFHPTQIFKIFEMKSHGYLIFVFFSLLYVLFTINILSHGTTIAFLTVIILSFLPIVFAVILKIILTWKNKQHLRLINYFIPLYLLMVSIVILFVPGLLFLGGDNFKGKLLSEILILVIIVYLNFILLKKSMSDIAKKMHVNVQLSKFQSKVENGIWLVLVGSLMFANFFRVFKVDSNVADQVSGSITSFSPMLLTIFFSIVIGLVPGIFLQFTLEDIMRAYFLNKYSEQFMKEYKISKETWRGKGRY</sequence>
<feature type="transmembrane region" description="Helical" evidence="1">
    <location>
        <begin position="124"/>
        <end position="142"/>
    </location>
</feature>
<feature type="transmembrane region" description="Helical" evidence="1">
    <location>
        <begin position="33"/>
        <end position="51"/>
    </location>
</feature>
<feature type="transmembrane region" description="Helical" evidence="1">
    <location>
        <begin position="169"/>
        <end position="187"/>
    </location>
</feature>